<dbReference type="PANTHER" id="PTHR32089:SF112">
    <property type="entry name" value="LYSOZYME-LIKE PROTEIN-RELATED"/>
    <property type="match status" value="1"/>
</dbReference>
<accession>A0AA86AN02</accession>
<feature type="transmembrane region" description="Helical" evidence="4">
    <location>
        <begin position="181"/>
        <end position="201"/>
    </location>
</feature>
<sequence>MLQTIRAKLMFLLVIILIGTVGLSYLLISHAEDAEIAVKKVQHIGKLPRYTSELLMYSRGYQISYAPQFIESYVQSQKKLDEHINELRPLLSAEKDIALLNLIQKGADDFRVSAMPRFEMLKQYKNETSSAEFIATPEGKKFMELTNKGRDAFISISKNSDALSQDIEQEEHELLDGAKKIGMLMALLVSGVTAFLFWVIATKIKNSLSNAAKECDYIGKNKDLSHPIEITGNDEIANIMRTVNTLFEQLRIAIDDAKRTAMENAAVAEELSSTSLQIGKRTEETDQEVDHAVNTTKKVASILHDSEENAEHAGTIMQNVANELNNASNEVLAVSTDLQTVVVNQTDLSARLEQLDQEVSQVQQVLLVISDIAEQTNLLALNAAIEAARAGDQGRGFAVVADEVRKLAERTQKSLVESNSTVAVITQSVNTTSDLMKKNAKEIQSLGHRAENTQQLMLKTVSSMNETATVAEGAAQEAKRGSVEANAMIGRVNTIHKLTSTNARSVEEIASAAEHLAKLSTNLSNALSSFKTNV</sequence>
<evidence type="ECO:0000256" key="4">
    <source>
        <dbReference type="SAM" id="Phobius"/>
    </source>
</evidence>
<dbReference type="GO" id="GO:0007165">
    <property type="term" value="P:signal transduction"/>
    <property type="evidence" value="ECO:0007669"/>
    <property type="project" value="UniProtKB-KW"/>
</dbReference>
<evidence type="ECO:0000313" key="8">
    <source>
        <dbReference type="Proteomes" id="UP000019322"/>
    </source>
</evidence>
<dbReference type="GO" id="GO:0016020">
    <property type="term" value="C:membrane"/>
    <property type="evidence" value="ECO:0007669"/>
    <property type="project" value="InterPro"/>
</dbReference>
<feature type="transmembrane region" description="Helical" evidence="4">
    <location>
        <begin position="9"/>
        <end position="28"/>
    </location>
</feature>
<dbReference type="EMBL" id="CP007201">
    <property type="protein sequence ID" value="AHJ13835.1"/>
    <property type="molecule type" value="Genomic_DNA"/>
</dbReference>
<keyword evidence="4" id="KW-0812">Transmembrane</keyword>
<organism evidence="7 8">
    <name type="scientific">Sulfurospirillum multivorans (strain DM 12446 / JCM 15788 / NBRC 109480)</name>
    <dbReference type="NCBI Taxonomy" id="1150621"/>
    <lineage>
        <taxon>Bacteria</taxon>
        <taxon>Pseudomonadati</taxon>
        <taxon>Campylobacterota</taxon>
        <taxon>Epsilonproteobacteria</taxon>
        <taxon>Campylobacterales</taxon>
        <taxon>Sulfurospirillaceae</taxon>
        <taxon>Sulfurospirillum</taxon>
    </lineage>
</organism>
<proteinExistence type="inferred from homology"/>
<evidence type="ECO:0000259" key="5">
    <source>
        <dbReference type="PROSITE" id="PS50111"/>
    </source>
</evidence>
<keyword evidence="4" id="KW-0472">Membrane</keyword>
<dbReference type="KEGG" id="smul:SMUL_2594"/>
<dbReference type="SMART" id="SM00283">
    <property type="entry name" value="MA"/>
    <property type="match status" value="1"/>
</dbReference>
<dbReference type="PROSITE" id="PS50111">
    <property type="entry name" value="CHEMOTAXIS_TRANSDUC_2"/>
    <property type="match status" value="1"/>
</dbReference>
<gene>
    <name evidence="7" type="ORF">SMUL_2594</name>
</gene>
<dbReference type="Pfam" id="PF05227">
    <property type="entry name" value="CHASE3"/>
    <property type="match status" value="1"/>
</dbReference>
<dbReference type="PROSITE" id="PS50885">
    <property type="entry name" value="HAMP"/>
    <property type="match status" value="1"/>
</dbReference>
<dbReference type="AlphaFoldDB" id="A0AA86AN02"/>
<dbReference type="InterPro" id="IPR004089">
    <property type="entry name" value="MCPsignal_dom"/>
</dbReference>
<evidence type="ECO:0000256" key="2">
    <source>
        <dbReference type="ARBA" id="ARBA00029447"/>
    </source>
</evidence>
<keyword evidence="4" id="KW-1133">Transmembrane helix</keyword>
<reference evidence="7 8" key="1">
    <citation type="journal article" date="2014" name="Environ. Microbiol.">
        <title>Insights into organohalide respiration and the versatile catabolism of Sulfurospirillum multivorans gained from comparative genomics and physiological studies.</title>
        <authorList>
            <person name="Goris T."/>
            <person name="Schubert T."/>
            <person name="Gadkari J."/>
            <person name="Wubet T."/>
            <person name="Tarkka M."/>
            <person name="Buscot F."/>
            <person name="Adrian L."/>
            <person name="Diekert G."/>
        </authorList>
    </citation>
    <scope>NUCLEOTIDE SEQUENCE [LARGE SCALE GENOMIC DNA]</scope>
    <source>
        <strain evidence="8">DM 12446 / JCM 15788 / NBRC 109480</strain>
    </source>
</reference>
<evidence type="ECO:0000256" key="3">
    <source>
        <dbReference type="PROSITE-ProRule" id="PRU00284"/>
    </source>
</evidence>
<name>A0AA86AN02_SULMK</name>
<protein>
    <submittedName>
        <fullName evidence="7">Methyl-accepting chemotaxis protein</fullName>
    </submittedName>
</protein>
<feature type="domain" description="Methyl-accepting transducer" evidence="5">
    <location>
        <begin position="260"/>
        <end position="517"/>
    </location>
</feature>
<evidence type="ECO:0000313" key="7">
    <source>
        <dbReference type="EMBL" id="AHJ13835.1"/>
    </source>
</evidence>
<dbReference type="Pfam" id="PF00015">
    <property type="entry name" value="MCPsignal"/>
    <property type="match status" value="1"/>
</dbReference>
<dbReference type="InterPro" id="IPR007891">
    <property type="entry name" value="CHASE3"/>
</dbReference>
<dbReference type="Proteomes" id="UP000019322">
    <property type="component" value="Chromosome"/>
</dbReference>
<dbReference type="Pfam" id="PF00672">
    <property type="entry name" value="HAMP"/>
    <property type="match status" value="1"/>
</dbReference>
<dbReference type="InterPro" id="IPR003660">
    <property type="entry name" value="HAMP_dom"/>
</dbReference>
<evidence type="ECO:0000256" key="1">
    <source>
        <dbReference type="ARBA" id="ARBA00023224"/>
    </source>
</evidence>
<evidence type="ECO:0000259" key="6">
    <source>
        <dbReference type="PROSITE" id="PS50885"/>
    </source>
</evidence>
<dbReference type="Gene3D" id="1.10.287.950">
    <property type="entry name" value="Methyl-accepting chemotaxis protein"/>
    <property type="match status" value="1"/>
</dbReference>
<dbReference type="PANTHER" id="PTHR32089">
    <property type="entry name" value="METHYL-ACCEPTING CHEMOTAXIS PROTEIN MCPB"/>
    <property type="match status" value="1"/>
</dbReference>
<dbReference type="SUPFAM" id="SSF58104">
    <property type="entry name" value="Methyl-accepting chemotaxis protein (MCP) signaling domain"/>
    <property type="match status" value="1"/>
</dbReference>
<comment type="similarity">
    <text evidence="2">Belongs to the methyl-accepting chemotaxis (MCP) protein family.</text>
</comment>
<dbReference type="RefSeq" id="WP_025345677.1">
    <property type="nucleotide sequence ID" value="NZ_CP007201.1"/>
</dbReference>
<dbReference type="CDD" id="cd06225">
    <property type="entry name" value="HAMP"/>
    <property type="match status" value="1"/>
</dbReference>
<feature type="domain" description="HAMP" evidence="6">
    <location>
        <begin position="223"/>
        <end position="255"/>
    </location>
</feature>
<keyword evidence="1 3" id="KW-0807">Transducer</keyword>